<keyword evidence="7" id="KW-1133">Transmembrane helix</keyword>
<proteinExistence type="predicted"/>
<dbReference type="Pfam" id="PF05227">
    <property type="entry name" value="CHASE3"/>
    <property type="match status" value="1"/>
</dbReference>
<dbReference type="InterPro" id="IPR005467">
    <property type="entry name" value="His_kinase_dom"/>
</dbReference>
<evidence type="ECO:0000313" key="9">
    <source>
        <dbReference type="EMBL" id="MBT1696988.1"/>
    </source>
</evidence>
<sequence length="494" mass="56141">MKSSSRIFYSRIIFITGIVLLTSLSGLFIYETYQENSSSDAVTDTNVIRQSLEEIFSTLKGRESAIRGYVITGDSSYLRPEAFSALPEAQFDTIDSLIAGNPEQERNMETLKTHFDSCIRIQYVVMSDAGTPDSFRSKRFQTNLKAASTQMDSIRTTIVKMQAIELSLAKHRALEVQKHTVIATMVGVGVGLFSMIVFVVAFYFIDQELKRSQNYIDETVSLNTKIAEINTELEKANRSLQNLNAELEDKNFQLEKYATELSAFTRITSHDMQEPLRKVEFFISIVEDREQRNLSDEGKKYLEKIKLSVSRMRQLFLSMLEFSLTNAVDNNVEGVDLNDVLQQAIHSLKVNIKETNAVIKNDPLPRVNGIRYQLIQLFENILNNAIRFRKSDVAPEIRITHTLIHTSNYALRGLKNDSEYHQIDFIDNGIGFDPKYAERIFEIFQRLIAKNDSYGIGIGLAICRKIAENHGGMLTARSQPHVGSVFSFYIPVNS</sequence>
<dbReference type="SMART" id="SM00387">
    <property type="entry name" value="HATPase_c"/>
    <property type="match status" value="1"/>
</dbReference>
<dbReference type="PANTHER" id="PTHR42878">
    <property type="entry name" value="TWO-COMPONENT HISTIDINE KINASE"/>
    <property type="match status" value="1"/>
</dbReference>
<dbReference type="PRINTS" id="PR00344">
    <property type="entry name" value="BCTRLSENSOR"/>
</dbReference>
<organism evidence="9 10">
    <name type="scientific">Chryseosolibacter histidini</name>
    <dbReference type="NCBI Taxonomy" id="2782349"/>
    <lineage>
        <taxon>Bacteria</taxon>
        <taxon>Pseudomonadati</taxon>
        <taxon>Bacteroidota</taxon>
        <taxon>Cytophagia</taxon>
        <taxon>Cytophagales</taxon>
        <taxon>Chryseotaleaceae</taxon>
        <taxon>Chryseosolibacter</taxon>
    </lineage>
</organism>
<name>A0AAP2DKG2_9BACT</name>
<evidence type="ECO:0000256" key="6">
    <source>
        <dbReference type="SAM" id="Coils"/>
    </source>
</evidence>
<dbReference type="InterPro" id="IPR003661">
    <property type="entry name" value="HisK_dim/P_dom"/>
</dbReference>
<dbReference type="SUPFAM" id="SSF47384">
    <property type="entry name" value="Homodimeric domain of signal transducing histidine kinase"/>
    <property type="match status" value="1"/>
</dbReference>
<dbReference type="InterPro" id="IPR036890">
    <property type="entry name" value="HATPase_C_sf"/>
</dbReference>
<evidence type="ECO:0000256" key="1">
    <source>
        <dbReference type="ARBA" id="ARBA00000085"/>
    </source>
</evidence>
<dbReference type="EC" id="2.7.13.3" evidence="2"/>
<dbReference type="InterPro" id="IPR004358">
    <property type="entry name" value="Sig_transdc_His_kin-like_C"/>
</dbReference>
<dbReference type="GO" id="GO:0030295">
    <property type="term" value="F:protein kinase activator activity"/>
    <property type="evidence" value="ECO:0007669"/>
    <property type="project" value="TreeGrafter"/>
</dbReference>
<protein>
    <recommendedName>
        <fullName evidence="2">histidine kinase</fullName>
        <ecNumber evidence="2">2.7.13.3</ecNumber>
    </recommendedName>
</protein>
<dbReference type="InterPro" id="IPR007891">
    <property type="entry name" value="CHASE3"/>
</dbReference>
<dbReference type="RefSeq" id="WP_254162627.1">
    <property type="nucleotide sequence ID" value="NZ_JAHESF010000007.1"/>
</dbReference>
<evidence type="ECO:0000313" key="10">
    <source>
        <dbReference type="Proteomes" id="UP001319200"/>
    </source>
</evidence>
<dbReference type="CDD" id="cd19410">
    <property type="entry name" value="HK9-like_sensor"/>
    <property type="match status" value="1"/>
</dbReference>
<evidence type="ECO:0000256" key="4">
    <source>
        <dbReference type="ARBA" id="ARBA00022679"/>
    </source>
</evidence>
<dbReference type="PROSITE" id="PS50109">
    <property type="entry name" value="HIS_KIN"/>
    <property type="match status" value="1"/>
</dbReference>
<dbReference type="PANTHER" id="PTHR42878:SF15">
    <property type="entry name" value="BACTERIOPHYTOCHROME"/>
    <property type="match status" value="1"/>
</dbReference>
<dbReference type="GO" id="GO:0007234">
    <property type="term" value="P:osmosensory signaling via phosphorelay pathway"/>
    <property type="evidence" value="ECO:0007669"/>
    <property type="project" value="TreeGrafter"/>
</dbReference>
<dbReference type="SUPFAM" id="SSF55874">
    <property type="entry name" value="ATPase domain of HSP90 chaperone/DNA topoisomerase II/histidine kinase"/>
    <property type="match status" value="1"/>
</dbReference>
<feature type="transmembrane region" description="Helical" evidence="7">
    <location>
        <begin position="12"/>
        <end position="30"/>
    </location>
</feature>
<evidence type="ECO:0000256" key="7">
    <source>
        <dbReference type="SAM" id="Phobius"/>
    </source>
</evidence>
<dbReference type="CDD" id="cd00082">
    <property type="entry name" value="HisKA"/>
    <property type="match status" value="1"/>
</dbReference>
<comment type="catalytic activity">
    <reaction evidence="1">
        <text>ATP + protein L-histidine = ADP + protein N-phospho-L-histidine.</text>
        <dbReference type="EC" id="2.7.13.3"/>
    </reaction>
</comment>
<evidence type="ECO:0000259" key="8">
    <source>
        <dbReference type="PROSITE" id="PS50109"/>
    </source>
</evidence>
<dbReference type="EMBL" id="JAHESF010000007">
    <property type="protein sequence ID" value="MBT1696988.1"/>
    <property type="molecule type" value="Genomic_DNA"/>
</dbReference>
<keyword evidence="3" id="KW-0597">Phosphoprotein</keyword>
<keyword evidence="7" id="KW-0472">Membrane</keyword>
<feature type="transmembrane region" description="Helical" evidence="7">
    <location>
        <begin position="181"/>
        <end position="205"/>
    </location>
</feature>
<keyword evidence="10" id="KW-1185">Reference proteome</keyword>
<evidence type="ECO:0000256" key="3">
    <source>
        <dbReference type="ARBA" id="ARBA00022553"/>
    </source>
</evidence>
<comment type="caution">
    <text evidence="9">The sequence shown here is derived from an EMBL/GenBank/DDBJ whole genome shotgun (WGS) entry which is preliminary data.</text>
</comment>
<keyword evidence="5" id="KW-0418">Kinase</keyword>
<dbReference type="Gene3D" id="1.10.287.130">
    <property type="match status" value="1"/>
</dbReference>
<dbReference type="InterPro" id="IPR050351">
    <property type="entry name" value="BphY/WalK/GraS-like"/>
</dbReference>
<dbReference type="Pfam" id="PF00512">
    <property type="entry name" value="HisKA"/>
    <property type="match status" value="1"/>
</dbReference>
<dbReference type="Pfam" id="PF02518">
    <property type="entry name" value="HATPase_c"/>
    <property type="match status" value="1"/>
</dbReference>
<dbReference type="Proteomes" id="UP001319200">
    <property type="component" value="Unassembled WGS sequence"/>
</dbReference>
<dbReference type="Gene3D" id="3.30.565.10">
    <property type="entry name" value="Histidine kinase-like ATPase, C-terminal domain"/>
    <property type="match status" value="1"/>
</dbReference>
<evidence type="ECO:0000256" key="5">
    <source>
        <dbReference type="ARBA" id="ARBA00022777"/>
    </source>
</evidence>
<accession>A0AAP2DKG2</accession>
<dbReference type="GO" id="GO:0000155">
    <property type="term" value="F:phosphorelay sensor kinase activity"/>
    <property type="evidence" value="ECO:0007669"/>
    <property type="project" value="InterPro"/>
</dbReference>
<keyword evidence="7" id="KW-0812">Transmembrane</keyword>
<dbReference type="InterPro" id="IPR003594">
    <property type="entry name" value="HATPase_dom"/>
</dbReference>
<feature type="coiled-coil region" evidence="6">
    <location>
        <begin position="226"/>
        <end position="260"/>
    </location>
</feature>
<keyword evidence="6" id="KW-0175">Coiled coil</keyword>
<dbReference type="InterPro" id="IPR036097">
    <property type="entry name" value="HisK_dim/P_sf"/>
</dbReference>
<gene>
    <name evidence="9" type="ORF">KK083_08895</name>
</gene>
<feature type="domain" description="Histidine kinase" evidence="8">
    <location>
        <begin position="267"/>
        <end position="494"/>
    </location>
</feature>
<keyword evidence="4" id="KW-0808">Transferase</keyword>
<evidence type="ECO:0000256" key="2">
    <source>
        <dbReference type="ARBA" id="ARBA00012438"/>
    </source>
</evidence>
<reference evidence="9 10" key="1">
    <citation type="submission" date="2021-05" db="EMBL/GenBank/DDBJ databases">
        <title>A Polyphasic approach of four new species of the genus Ohtaekwangia: Ohtaekwangia histidinii sp. nov., Ohtaekwangia cretensis sp. nov., Ohtaekwangia indiensis sp. nov., Ohtaekwangia reichenbachii sp. nov. from diverse environment.</title>
        <authorList>
            <person name="Octaviana S."/>
        </authorList>
    </citation>
    <scope>NUCLEOTIDE SEQUENCE [LARGE SCALE GENOMIC DNA]</scope>
    <source>
        <strain evidence="9 10">PWU4</strain>
    </source>
</reference>
<dbReference type="GO" id="GO:0000156">
    <property type="term" value="F:phosphorelay response regulator activity"/>
    <property type="evidence" value="ECO:0007669"/>
    <property type="project" value="TreeGrafter"/>
</dbReference>
<dbReference type="AlphaFoldDB" id="A0AAP2DKG2"/>